<dbReference type="GO" id="GO:0006446">
    <property type="term" value="P:regulation of translational initiation"/>
    <property type="evidence" value="ECO:0007669"/>
    <property type="project" value="TreeGrafter"/>
</dbReference>
<evidence type="ECO:0000313" key="8">
    <source>
        <dbReference type="EMBL" id="CAD8687804.1"/>
    </source>
</evidence>
<accession>A0A7S0WW15</accession>
<dbReference type="InterPro" id="IPR020568">
    <property type="entry name" value="Ribosomal_Su5_D2-typ_SF"/>
</dbReference>
<keyword evidence="3" id="KW-0963">Cytoplasm</keyword>
<dbReference type="Gene3D" id="3.10.110.10">
    <property type="entry name" value="Ubiquitin Conjugating Enzyme"/>
    <property type="match status" value="1"/>
</dbReference>
<dbReference type="Pfam" id="PF05773">
    <property type="entry name" value="RWD"/>
    <property type="match status" value="1"/>
</dbReference>
<comment type="subcellular location">
    <subcellularLocation>
        <location evidence="1">Cytoplasm</location>
    </subcellularLocation>
</comment>
<dbReference type="GO" id="GO:0005737">
    <property type="term" value="C:cytoplasm"/>
    <property type="evidence" value="ECO:0007669"/>
    <property type="project" value="UniProtKB-SubCell"/>
</dbReference>
<dbReference type="InterPro" id="IPR006575">
    <property type="entry name" value="RWD_dom"/>
</dbReference>
<dbReference type="InterPro" id="IPR001498">
    <property type="entry name" value="Impact_N"/>
</dbReference>
<dbReference type="Gene3D" id="3.30.230.30">
    <property type="entry name" value="Impact, N-terminal domain"/>
    <property type="match status" value="1"/>
</dbReference>
<feature type="domain" description="RWD" evidence="7">
    <location>
        <begin position="10"/>
        <end position="106"/>
    </location>
</feature>
<evidence type="ECO:0000256" key="2">
    <source>
        <dbReference type="ARBA" id="ARBA00007665"/>
    </source>
</evidence>
<dbReference type="CDD" id="cd23821">
    <property type="entry name" value="RWD_IMPACT"/>
    <property type="match status" value="1"/>
</dbReference>
<evidence type="ECO:0000256" key="6">
    <source>
        <dbReference type="ARBA" id="ARBA00023016"/>
    </source>
</evidence>
<dbReference type="PANTHER" id="PTHR16301">
    <property type="entry name" value="IMPACT-RELATED"/>
    <property type="match status" value="1"/>
</dbReference>
<proteinExistence type="inferred from homology"/>
<dbReference type="InterPro" id="IPR023582">
    <property type="entry name" value="Impact"/>
</dbReference>
<keyword evidence="5" id="KW-0810">Translation regulation</keyword>
<evidence type="ECO:0000256" key="4">
    <source>
        <dbReference type="ARBA" id="ARBA00022491"/>
    </source>
</evidence>
<dbReference type="SUPFAM" id="SSF54211">
    <property type="entry name" value="Ribosomal protein S5 domain 2-like"/>
    <property type="match status" value="1"/>
</dbReference>
<dbReference type="InterPro" id="IPR036956">
    <property type="entry name" value="Impact_N_sf"/>
</dbReference>
<dbReference type="EMBL" id="HBFA01036674">
    <property type="protein sequence ID" value="CAD8687804.1"/>
    <property type="molecule type" value="Transcribed_RNA"/>
</dbReference>
<sequence>MEDNQVAQEEELQALQAIYGEEDCTVFPEDARCVIFLSDIGVVIRALFPQEYPSDAAPLLEVEAPHLPFDAEAELHRKAEEMLAETPGNVMMFELIEWLKEKAVDIMETLEKEQEVQDVSGDASTEQWGLANDELLNDLDNYATDEAVAHELEAQHLAQVAAAIVTGNTFSEKRSVFQAHVAPARSVEDVEAVIAALLQNRKVAMATHNIMAYRIDATNGVWAQDYDDDGETAAGNRLLHLLQCTGARDVVVVVSRWYGGVKLGPDRFKIINNVARVLLDKCGYVNKSAKESHSGGSKGKRK</sequence>
<evidence type="ECO:0000259" key="7">
    <source>
        <dbReference type="PROSITE" id="PS50908"/>
    </source>
</evidence>
<dbReference type="SMART" id="SM00591">
    <property type="entry name" value="RWD"/>
    <property type="match status" value="1"/>
</dbReference>
<reference evidence="8" key="1">
    <citation type="submission" date="2021-01" db="EMBL/GenBank/DDBJ databases">
        <authorList>
            <person name="Corre E."/>
            <person name="Pelletier E."/>
            <person name="Niang G."/>
            <person name="Scheremetjew M."/>
            <person name="Finn R."/>
            <person name="Kale V."/>
            <person name="Holt S."/>
            <person name="Cochrane G."/>
            <person name="Meng A."/>
            <person name="Brown T."/>
            <person name="Cohen L."/>
        </authorList>
    </citation>
    <scope>NUCLEOTIDE SEQUENCE</scope>
    <source>
        <strain evidence="8">CCMP722</strain>
    </source>
</reference>
<comment type="similarity">
    <text evidence="2">Belongs to the IMPACT family.</text>
</comment>
<evidence type="ECO:0000256" key="3">
    <source>
        <dbReference type="ARBA" id="ARBA00022490"/>
    </source>
</evidence>
<keyword evidence="6" id="KW-0346">Stress response</keyword>
<keyword evidence="4" id="KW-0678">Repressor</keyword>
<evidence type="ECO:0000256" key="5">
    <source>
        <dbReference type="ARBA" id="ARBA00022845"/>
    </source>
</evidence>
<dbReference type="PANTHER" id="PTHR16301:SF25">
    <property type="entry name" value="PROTEIN IMPACT"/>
    <property type="match status" value="1"/>
</dbReference>
<protein>
    <recommendedName>
        <fullName evidence="7">RWD domain-containing protein</fullName>
    </recommendedName>
</protein>
<dbReference type="InterPro" id="IPR016135">
    <property type="entry name" value="UBQ-conjugating_enzyme/RWD"/>
</dbReference>
<evidence type="ECO:0000256" key="1">
    <source>
        <dbReference type="ARBA" id="ARBA00004496"/>
    </source>
</evidence>
<dbReference type="Pfam" id="PF01205">
    <property type="entry name" value="Impact_N"/>
    <property type="match status" value="1"/>
</dbReference>
<dbReference type="GO" id="GO:0140469">
    <property type="term" value="P:GCN2-mediated signaling"/>
    <property type="evidence" value="ECO:0007669"/>
    <property type="project" value="TreeGrafter"/>
</dbReference>
<name>A0A7S0WW15_9CHLO</name>
<dbReference type="SUPFAM" id="SSF54495">
    <property type="entry name" value="UBC-like"/>
    <property type="match status" value="1"/>
</dbReference>
<gene>
    <name evidence="8" type="ORF">POBO1169_LOCUS18320</name>
</gene>
<organism evidence="8">
    <name type="scientific">Pyramimonas obovata</name>
    <dbReference type="NCBI Taxonomy" id="1411642"/>
    <lineage>
        <taxon>Eukaryota</taxon>
        <taxon>Viridiplantae</taxon>
        <taxon>Chlorophyta</taxon>
        <taxon>Pyramimonadophyceae</taxon>
        <taxon>Pyramimonadales</taxon>
        <taxon>Pyramimonadaceae</taxon>
        <taxon>Pyramimonas</taxon>
        <taxon>Pyramimonas incertae sedis</taxon>
    </lineage>
</organism>
<dbReference type="AlphaFoldDB" id="A0A7S0WW15"/>
<dbReference type="PROSITE" id="PS50908">
    <property type="entry name" value="RWD"/>
    <property type="match status" value="1"/>
</dbReference>